<dbReference type="NCBIfam" id="TIGR04328">
    <property type="entry name" value="cas4_PREFRAN"/>
    <property type="match status" value="1"/>
</dbReference>
<sequence>MDDYIQLSTLNDFIFCLYSIYLHSVYMESDGDLYKAAPQTKGTLAHQGVDEKKGSTRKSDIMALPVYCDELGISGKIDVYKQDKRLLIERKNNLKRIFRGQIYQLWGQYFCLKEMGYEVEQLAFYEISTNKMIPVDLPGELGKQELIGFIEQFKRYNPASTTIQVNPNKCIHCIYCNLCDKTNTDNVYT</sequence>
<organism evidence="1 2">
    <name type="scientific">Segatella copri</name>
    <dbReference type="NCBI Taxonomy" id="165179"/>
    <lineage>
        <taxon>Bacteria</taxon>
        <taxon>Pseudomonadati</taxon>
        <taxon>Bacteroidota</taxon>
        <taxon>Bacteroidia</taxon>
        <taxon>Bacteroidales</taxon>
        <taxon>Prevotellaceae</taxon>
        <taxon>Segatella</taxon>
    </lineage>
</organism>
<gene>
    <name evidence="1" type="primary">cas4</name>
    <name evidence="1" type="ORF">DWW35_08065</name>
</gene>
<evidence type="ECO:0000313" key="2">
    <source>
        <dbReference type="Proteomes" id="UP000285236"/>
    </source>
</evidence>
<dbReference type="InterPro" id="IPR027616">
    <property type="entry name" value="Cas4_PREFRAN"/>
</dbReference>
<dbReference type="AlphaFoldDB" id="A0AA92TU04"/>
<proteinExistence type="predicted"/>
<accession>A0AA92TU04</accession>
<dbReference type="Gene3D" id="3.90.320.10">
    <property type="match status" value="1"/>
</dbReference>
<dbReference type="InterPro" id="IPR011604">
    <property type="entry name" value="PDDEXK-like_dom_sf"/>
</dbReference>
<comment type="caution">
    <text evidence="1">The sequence shown here is derived from an EMBL/GenBank/DDBJ whole genome shotgun (WGS) entry which is preliminary data.</text>
</comment>
<dbReference type="RefSeq" id="WP_118080157.1">
    <property type="nucleotide sequence ID" value="NZ_QRYP01000018.1"/>
</dbReference>
<dbReference type="Proteomes" id="UP000285236">
    <property type="component" value="Unassembled WGS sequence"/>
</dbReference>
<name>A0AA92TU04_9BACT</name>
<reference evidence="1 2" key="1">
    <citation type="submission" date="2018-08" db="EMBL/GenBank/DDBJ databases">
        <title>A genome reference for cultivated species of the human gut microbiota.</title>
        <authorList>
            <person name="Zou Y."/>
            <person name="Xue W."/>
            <person name="Luo G."/>
        </authorList>
    </citation>
    <scope>NUCLEOTIDE SEQUENCE [LARGE SCALE GENOMIC DNA]</scope>
    <source>
        <strain evidence="1 2">AF15-25</strain>
    </source>
</reference>
<dbReference type="EMBL" id="QRYP01000018">
    <property type="protein sequence ID" value="RGU96865.1"/>
    <property type="molecule type" value="Genomic_DNA"/>
</dbReference>
<protein>
    <submittedName>
        <fullName evidence="1">Type V CRISPR-associated protein Cas4</fullName>
    </submittedName>
</protein>
<evidence type="ECO:0000313" key="1">
    <source>
        <dbReference type="EMBL" id="RGU96865.1"/>
    </source>
</evidence>